<accession>A0AC61NCU9</accession>
<gene>
    <name evidence="1" type="primary">murC</name>
    <name evidence="1" type="ORF">K4L44_12170</name>
</gene>
<organism evidence="1 2">
    <name type="scientific">Halosquirtibacter laminarini</name>
    <dbReference type="NCBI Taxonomy" id="3374600"/>
    <lineage>
        <taxon>Bacteria</taxon>
        <taxon>Pseudomonadati</taxon>
        <taxon>Bacteroidota</taxon>
        <taxon>Bacteroidia</taxon>
        <taxon>Marinilabiliales</taxon>
        <taxon>Prolixibacteraceae</taxon>
        <taxon>Halosquirtibacter</taxon>
    </lineage>
</organism>
<dbReference type="EC" id="6.3.2.8" evidence="1"/>
<dbReference type="EMBL" id="CP081303">
    <property type="protein sequence ID" value="QZE13338.1"/>
    <property type="molecule type" value="Genomic_DNA"/>
</dbReference>
<evidence type="ECO:0000313" key="1">
    <source>
        <dbReference type="EMBL" id="QZE13338.1"/>
    </source>
</evidence>
<keyword evidence="2" id="KW-1185">Reference proteome</keyword>
<reference evidence="1" key="1">
    <citation type="submission" date="2021-08" db="EMBL/GenBank/DDBJ databases">
        <title>Novel anaerobic bacterium isolated from sea squirt in East Sea, Republic of Korea.</title>
        <authorList>
            <person name="Nguyen T.H."/>
            <person name="Li Z."/>
            <person name="Lee Y.-J."/>
            <person name="Ko J."/>
            <person name="Kim S.-G."/>
        </authorList>
    </citation>
    <scope>NUCLEOTIDE SEQUENCE</scope>
    <source>
        <strain evidence="1">KCTC 25031</strain>
    </source>
</reference>
<protein>
    <submittedName>
        <fullName evidence="1">UDP-N-acetylmuramate--L-alanine ligase</fullName>
        <ecNumber evidence="1">6.3.2.8</ecNumber>
    </submittedName>
</protein>
<sequence length="453" mass="50927">MKDYQHIYFIGIGGIGMSALARYFNHNGYKVSGYDRTETPLTRTLESEGIVIHYEDEPKKVPSDVKSTLVVYTPAIPKEMRELIFVRDQGYEIMKRSQVLGLISRTKQCIGIAGTHGKTSITTLAAFIMHQSKVGCTAFLGGISKDYGTNYLLPNEGSNIMVVEADEFDRSFMQLSPDTALLTSMDADHLDIYGDDSTIKKTFESYLDMVPSTGFVVYKKGIQIKEKKATCYSYSLHDNKADFFASEISVKEGGYHFNIHTPMGVIEGCRFTYPGEVNLENCIGAVAVSILNGVTKEEIKNIIPAYQGVKRRFDVQYDNNEVKYIDDYAHHPTEIKATLNSIKTLYPEKKITGIFQPHLFSRTNDFYEGFGESLSMLDSLILLDIYPAREKPMDGVTSKLIYDHCNAKKKCIITKKDVLKALDSEHFDILVTLGAGDIDTLVQPIRDYLERDA</sequence>
<proteinExistence type="predicted"/>
<name>A0AC61NCU9_9BACT</name>
<dbReference type="Proteomes" id="UP000826212">
    <property type="component" value="Chromosome"/>
</dbReference>
<evidence type="ECO:0000313" key="2">
    <source>
        <dbReference type="Proteomes" id="UP000826212"/>
    </source>
</evidence>
<keyword evidence="1" id="KW-0436">Ligase</keyword>